<keyword evidence="1" id="KW-1133">Transmembrane helix</keyword>
<dbReference type="GO" id="GO:0005543">
    <property type="term" value="F:phospholipid binding"/>
    <property type="evidence" value="ECO:0007669"/>
    <property type="project" value="TreeGrafter"/>
</dbReference>
<dbReference type="Proteomes" id="UP000605201">
    <property type="component" value="Unassembled WGS sequence"/>
</dbReference>
<reference evidence="3 4" key="1">
    <citation type="submission" date="2020-08" db="EMBL/GenBank/DDBJ databases">
        <title>Bridging the membrane lipid divide: bacteria of the FCB group superphylum have the potential to synthesize archaeal ether lipids.</title>
        <authorList>
            <person name="Villanueva L."/>
            <person name="Von Meijenfeldt F.A.B."/>
            <person name="Westbye A.B."/>
            <person name="Yadav S."/>
            <person name="Hopmans E.C."/>
            <person name="Dutilh B.E."/>
            <person name="Sinninghe Damste J.S."/>
        </authorList>
    </citation>
    <scope>NUCLEOTIDE SEQUENCE [LARGE SCALE GENOMIC DNA]</scope>
    <source>
        <strain evidence="3">NIOZ-UU17</strain>
    </source>
</reference>
<dbReference type="InterPro" id="IPR003399">
    <property type="entry name" value="Mce/MlaD"/>
</dbReference>
<sequence length="148" mass="15752">MNRSLVEIGVGIFVLIGIICVGYLTVRLGKMEWFGVDYYSVSAQFQSISGLNNGASVEVAGVQIGKVDSISLDKEEMVAVVKMKIQKGVVLTDDVIASIKTAGLIGDKYIKLTPGGSDEILTSGDTIIETESAIDLEELISKYVFGGV</sequence>
<evidence type="ECO:0000256" key="1">
    <source>
        <dbReference type="SAM" id="Phobius"/>
    </source>
</evidence>
<dbReference type="InterPro" id="IPR052336">
    <property type="entry name" value="MlaD_Phospholipid_Transporter"/>
</dbReference>
<dbReference type="PANTHER" id="PTHR33371:SF4">
    <property type="entry name" value="INTERMEMBRANE PHOSPHOLIPID TRANSPORT SYSTEM BINDING PROTEIN MLAD"/>
    <property type="match status" value="1"/>
</dbReference>
<dbReference type="AlphaFoldDB" id="A0A8J6TLJ4"/>
<evidence type="ECO:0000259" key="2">
    <source>
        <dbReference type="Pfam" id="PF02470"/>
    </source>
</evidence>
<keyword evidence="1" id="KW-0472">Membrane</keyword>
<feature type="domain" description="Mce/MlaD" evidence="2">
    <location>
        <begin position="38"/>
        <end position="115"/>
    </location>
</feature>
<dbReference type="GO" id="GO:0005548">
    <property type="term" value="F:phospholipid transporter activity"/>
    <property type="evidence" value="ECO:0007669"/>
    <property type="project" value="TreeGrafter"/>
</dbReference>
<proteinExistence type="predicted"/>
<accession>A0A8J6TLJ4</accession>
<keyword evidence="1" id="KW-0812">Transmembrane</keyword>
<name>A0A8J6TLJ4_9BACT</name>
<evidence type="ECO:0000313" key="4">
    <source>
        <dbReference type="Proteomes" id="UP000605201"/>
    </source>
</evidence>
<gene>
    <name evidence="3" type="primary">mlaD</name>
    <name evidence="3" type="ORF">H8D96_15845</name>
</gene>
<comment type="caution">
    <text evidence="3">The sequence shown here is derived from an EMBL/GenBank/DDBJ whole genome shotgun (WGS) entry which is preliminary data.</text>
</comment>
<evidence type="ECO:0000313" key="3">
    <source>
        <dbReference type="EMBL" id="MBC8433384.1"/>
    </source>
</evidence>
<dbReference type="EMBL" id="JACNIG010000295">
    <property type="protein sequence ID" value="MBC8433384.1"/>
    <property type="molecule type" value="Genomic_DNA"/>
</dbReference>
<protein>
    <submittedName>
        <fullName evidence="3">Outer membrane lipid asymmetry maintenance protein MlaD</fullName>
    </submittedName>
</protein>
<dbReference type="PANTHER" id="PTHR33371">
    <property type="entry name" value="INTERMEMBRANE PHOSPHOLIPID TRANSPORT SYSTEM BINDING PROTEIN MLAD-RELATED"/>
    <property type="match status" value="1"/>
</dbReference>
<dbReference type="Pfam" id="PF02470">
    <property type="entry name" value="MlaD"/>
    <property type="match status" value="1"/>
</dbReference>
<dbReference type="InterPro" id="IPR030970">
    <property type="entry name" value="ABC_MlaD"/>
</dbReference>
<organism evidence="3 4">
    <name type="scientific">Candidatus Desulfatibia vada</name>
    <dbReference type="NCBI Taxonomy" id="2841696"/>
    <lineage>
        <taxon>Bacteria</taxon>
        <taxon>Pseudomonadati</taxon>
        <taxon>Thermodesulfobacteriota</taxon>
        <taxon>Desulfobacteria</taxon>
        <taxon>Desulfobacterales</taxon>
        <taxon>Desulfobacterales incertae sedis</taxon>
        <taxon>Candidatus Desulfatibia</taxon>
    </lineage>
</organism>
<feature type="transmembrane region" description="Helical" evidence="1">
    <location>
        <begin position="6"/>
        <end position="26"/>
    </location>
</feature>
<dbReference type="NCBIfam" id="TIGR04430">
    <property type="entry name" value="OM_asym_MlaD"/>
    <property type="match status" value="1"/>
</dbReference>